<feature type="binding site" evidence="10">
    <location>
        <position position="222"/>
    </location>
    <ligand>
        <name>NADP(+)</name>
        <dbReference type="ChEBI" id="CHEBI:58349"/>
    </ligand>
</feature>
<evidence type="ECO:0000313" key="14">
    <source>
        <dbReference type="Proteomes" id="UP000001096"/>
    </source>
</evidence>
<name>K8P7L9_9BRAD</name>
<dbReference type="Proteomes" id="UP000001096">
    <property type="component" value="Unassembled WGS sequence"/>
</dbReference>
<feature type="domain" description="4Fe-4S ferredoxin-type" evidence="11">
    <location>
        <begin position="10"/>
        <end position="39"/>
    </location>
</feature>
<proteinExistence type="predicted"/>
<evidence type="ECO:0000256" key="9">
    <source>
        <dbReference type="PIRNR" id="PIRNR000361"/>
    </source>
</evidence>
<feature type="binding site" evidence="10">
    <location>
        <begin position="325"/>
        <end position="326"/>
    </location>
    <ligand>
        <name>NADP(+)</name>
        <dbReference type="ChEBI" id="CHEBI:58349"/>
    </ligand>
</feature>
<keyword evidence="7" id="KW-0408">Iron</keyword>
<dbReference type="InterPro" id="IPR001433">
    <property type="entry name" value="OxRdtase_FAD/NAD-bd"/>
</dbReference>
<dbReference type="GO" id="GO:0051536">
    <property type="term" value="F:iron-sulfur cluster binding"/>
    <property type="evidence" value="ECO:0007669"/>
    <property type="project" value="UniProtKB-KW"/>
</dbReference>
<comment type="cofactor">
    <cofactor evidence="1">
        <name>FAD</name>
        <dbReference type="ChEBI" id="CHEBI:57692"/>
    </cofactor>
</comment>
<evidence type="ECO:0000256" key="10">
    <source>
        <dbReference type="PIRSR" id="PIRSR000361-1"/>
    </source>
</evidence>
<dbReference type="Pfam" id="PF00970">
    <property type="entry name" value="FAD_binding_6"/>
    <property type="match status" value="1"/>
</dbReference>
<dbReference type="PROSITE" id="PS51384">
    <property type="entry name" value="FAD_FR"/>
    <property type="match status" value="1"/>
</dbReference>
<dbReference type="PIRSF" id="PIRSF501177">
    <property type="entry name" value="BoxA"/>
    <property type="match status" value="1"/>
</dbReference>
<evidence type="ECO:0000256" key="3">
    <source>
        <dbReference type="ARBA" id="ARBA00022723"/>
    </source>
</evidence>
<evidence type="ECO:0000256" key="4">
    <source>
        <dbReference type="ARBA" id="ARBA00022827"/>
    </source>
</evidence>
<dbReference type="RefSeq" id="WP_006022993.1">
    <property type="nucleotide sequence ID" value="NZ_KB375284.1"/>
</dbReference>
<dbReference type="PATRIC" id="fig|883078.3.peg.4433"/>
<feature type="binding site" evidence="10">
    <location>
        <begin position="361"/>
        <end position="362"/>
    </location>
    <ligand>
        <name>NADP(+)</name>
        <dbReference type="ChEBI" id="CHEBI:58349"/>
    </ligand>
</feature>
<keyword evidence="3" id="KW-0479">Metal-binding</keyword>
<dbReference type="GO" id="GO:0046872">
    <property type="term" value="F:metal ion binding"/>
    <property type="evidence" value="ECO:0007669"/>
    <property type="project" value="UniProtKB-KW"/>
</dbReference>
<dbReference type="Gene3D" id="3.30.70.20">
    <property type="match status" value="1"/>
</dbReference>
<dbReference type="AlphaFoldDB" id="K8P7L9"/>
<feature type="domain" description="4Fe-4S ferredoxin-type" evidence="11">
    <location>
        <begin position="41"/>
        <end position="68"/>
    </location>
</feature>
<dbReference type="InterPro" id="IPR015701">
    <property type="entry name" value="FNR"/>
</dbReference>
<dbReference type="SUPFAM" id="SSF63380">
    <property type="entry name" value="Riboflavin synthase domain-like"/>
    <property type="match status" value="1"/>
</dbReference>
<dbReference type="InterPro" id="IPR001709">
    <property type="entry name" value="Flavoprot_Pyr_Nucl_cyt_Rdtase"/>
</dbReference>
<feature type="binding site" evidence="10">
    <location>
        <position position="400"/>
    </location>
    <ligand>
        <name>NADP(+)</name>
        <dbReference type="ChEBI" id="CHEBI:58349"/>
    </ligand>
</feature>
<evidence type="ECO:0000256" key="6">
    <source>
        <dbReference type="ARBA" id="ARBA00023002"/>
    </source>
</evidence>
<dbReference type="NCBIfam" id="TIGR03224">
    <property type="entry name" value="benzo_boxA"/>
    <property type="match status" value="1"/>
</dbReference>
<dbReference type="HOGENOM" id="CLU_053066_0_0_5"/>
<gene>
    <name evidence="13" type="ORF">HMPREF9695_04293</name>
</gene>
<dbReference type="EMBL" id="AGWX01000005">
    <property type="protein sequence ID" value="EKS34383.1"/>
    <property type="molecule type" value="Genomic_DNA"/>
</dbReference>
<reference evidence="13 14" key="1">
    <citation type="submission" date="2012-04" db="EMBL/GenBank/DDBJ databases">
        <title>The Genome Sequence of Afipia broomeae ATCC 49717.</title>
        <authorList>
            <consortium name="The Broad Institute Genome Sequencing Platform"/>
            <person name="Earl A."/>
            <person name="Ward D."/>
            <person name="Feldgarden M."/>
            <person name="Gevers D."/>
            <person name="Huys G."/>
            <person name="Walker B."/>
            <person name="Young S.K."/>
            <person name="Zeng Q."/>
            <person name="Gargeya S."/>
            <person name="Fitzgerald M."/>
            <person name="Haas B."/>
            <person name="Abouelleil A."/>
            <person name="Alvarado L."/>
            <person name="Arachchi H.M."/>
            <person name="Berlin A."/>
            <person name="Chapman S.B."/>
            <person name="Goldberg J."/>
            <person name="Griggs A."/>
            <person name="Gujja S."/>
            <person name="Hansen M."/>
            <person name="Howarth C."/>
            <person name="Imamovic A."/>
            <person name="Larimer J."/>
            <person name="McCowen C."/>
            <person name="Montmayeur A."/>
            <person name="Murphy C."/>
            <person name="Neiman D."/>
            <person name="Pearson M."/>
            <person name="Priest M."/>
            <person name="Roberts A."/>
            <person name="Saif S."/>
            <person name="Shea T."/>
            <person name="Sisk P."/>
            <person name="Sykes S."/>
            <person name="Wortman J."/>
            <person name="Nusbaum C."/>
            <person name="Birren B."/>
        </authorList>
    </citation>
    <scope>NUCLEOTIDE SEQUENCE [LARGE SCALE GENOMIC DNA]</scope>
    <source>
        <strain evidence="13 14">ATCC 49717</strain>
    </source>
</reference>
<dbReference type="InterPro" id="IPR017938">
    <property type="entry name" value="Riboflavin_synthase-like_b-brl"/>
</dbReference>
<organism evidence="13 14">
    <name type="scientific">Afipia broomeae ATCC 49717</name>
    <dbReference type="NCBI Taxonomy" id="883078"/>
    <lineage>
        <taxon>Bacteria</taxon>
        <taxon>Pseudomonadati</taxon>
        <taxon>Pseudomonadota</taxon>
        <taxon>Alphaproteobacteria</taxon>
        <taxon>Hyphomicrobiales</taxon>
        <taxon>Nitrobacteraceae</taxon>
        <taxon>Afipia</taxon>
    </lineage>
</organism>
<feature type="domain" description="FAD-binding FR-type" evidence="12">
    <location>
        <begin position="140"/>
        <end position="254"/>
    </location>
</feature>
<dbReference type="SUPFAM" id="SSF52343">
    <property type="entry name" value="Ferredoxin reductase-like, C-terminal NADP-linked domain"/>
    <property type="match status" value="1"/>
</dbReference>
<dbReference type="SUPFAM" id="SSF54862">
    <property type="entry name" value="4Fe-4S ferredoxins"/>
    <property type="match status" value="1"/>
</dbReference>
<evidence type="ECO:0000259" key="11">
    <source>
        <dbReference type="PROSITE" id="PS51379"/>
    </source>
</evidence>
<feature type="binding site" evidence="10">
    <location>
        <position position="269"/>
    </location>
    <ligand>
        <name>NADP(+)</name>
        <dbReference type="ChEBI" id="CHEBI:58349"/>
    </ligand>
</feature>
<keyword evidence="4 9" id="KW-0274">FAD</keyword>
<dbReference type="eggNOG" id="COG1149">
    <property type="taxonomic scope" value="Bacteria"/>
</dbReference>
<protein>
    <submittedName>
        <fullName evidence="13">Benzoyl-CoA oxygenase/reductase, BoxA protein</fullName>
    </submittedName>
</protein>
<feature type="binding site" evidence="10">
    <location>
        <position position="202"/>
    </location>
    <ligand>
        <name>NADP(+)</name>
        <dbReference type="ChEBI" id="CHEBI:58349"/>
    </ligand>
</feature>
<dbReference type="PROSITE" id="PS00198">
    <property type="entry name" value="4FE4S_FER_1"/>
    <property type="match status" value="2"/>
</dbReference>
<dbReference type="InterPro" id="IPR017634">
    <property type="entry name" value="Benzoyl_CoA_Oase_BoxA"/>
</dbReference>
<evidence type="ECO:0000256" key="8">
    <source>
        <dbReference type="ARBA" id="ARBA00023014"/>
    </source>
</evidence>
<evidence type="ECO:0000256" key="5">
    <source>
        <dbReference type="ARBA" id="ARBA00022857"/>
    </source>
</evidence>
<dbReference type="InterPro" id="IPR039261">
    <property type="entry name" value="FNR_nucleotide-bd"/>
</dbReference>
<dbReference type="Pfam" id="PF00175">
    <property type="entry name" value="NAD_binding_1"/>
    <property type="match status" value="1"/>
</dbReference>
<dbReference type="PANTHER" id="PTHR43314">
    <property type="match status" value="1"/>
</dbReference>
<keyword evidence="8" id="KW-0411">Iron-sulfur</keyword>
<evidence type="ECO:0000313" key="13">
    <source>
        <dbReference type="EMBL" id="EKS34383.1"/>
    </source>
</evidence>
<evidence type="ECO:0000256" key="2">
    <source>
        <dbReference type="ARBA" id="ARBA00022630"/>
    </source>
</evidence>
<dbReference type="GO" id="GO:0016491">
    <property type="term" value="F:oxidoreductase activity"/>
    <property type="evidence" value="ECO:0007669"/>
    <property type="project" value="UniProtKB-KW"/>
</dbReference>
<keyword evidence="2 9" id="KW-0285">Flavoprotein</keyword>
<keyword evidence="5 9" id="KW-0521">NADP</keyword>
<evidence type="ECO:0000256" key="1">
    <source>
        <dbReference type="ARBA" id="ARBA00001974"/>
    </source>
</evidence>
<keyword evidence="14" id="KW-1185">Reference proteome</keyword>
<evidence type="ECO:0000256" key="7">
    <source>
        <dbReference type="ARBA" id="ARBA00023004"/>
    </source>
</evidence>
<dbReference type="InterPro" id="IPR017927">
    <property type="entry name" value="FAD-bd_FR_type"/>
</dbReference>
<keyword evidence="6 9" id="KW-0560">Oxidoreductase</keyword>
<dbReference type="PRINTS" id="PR00371">
    <property type="entry name" value="FPNCR"/>
</dbReference>
<dbReference type="InterPro" id="IPR008333">
    <property type="entry name" value="Cbr1-like_FAD-bd_dom"/>
</dbReference>
<dbReference type="eggNOG" id="COG0369">
    <property type="taxonomic scope" value="Bacteria"/>
</dbReference>
<comment type="caution">
    <text evidence="13">The sequence shown here is derived from an EMBL/GenBank/DDBJ whole genome shotgun (WGS) entry which is preliminary data.</text>
</comment>
<dbReference type="InterPro" id="IPR017896">
    <property type="entry name" value="4Fe4S_Fe-S-bd"/>
</dbReference>
<dbReference type="PROSITE" id="PS51379">
    <property type="entry name" value="4FE4S_FER_2"/>
    <property type="match status" value="2"/>
</dbReference>
<sequence length="402" mass="44049">MNTPVTDLIKQHLIDPEICIRCNTCEETCPVDAVTHDGNNYVVDASICNHCMDCISPCPTGSIDNWRVVTRAYSLEEQFSWEELPKQEEVAAVASGEGGAVEALEDEVSRLLEEARKGLGGKPVAPHSASKPTVNLYNRGKPATATVTGNFRLTDANADSDVRHIILDFGDQPFPVLEGQSIGIVAPGTDENGKPHVARLYSVASPRGGEKPNTNNLALTVKREDNGVCSNYLCDLPRGAKLEVTGPFGATFLMPDDPAANIIMICTGTGSAPFRGFTERRRRAMPDAPGRLLLFFGARRPEELPYFGPLQKVPEKLLGKYFCYSRVPDQPRVYVQDRIRSEMAQIAALLRDDKTHVYICGLKGMESGVDEAFADACRAASIDWSALKPVMRESGRYHVETY</sequence>
<evidence type="ECO:0000259" key="12">
    <source>
        <dbReference type="PROSITE" id="PS51384"/>
    </source>
</evidence>
<dbReference type="Pfam" id="PF00037">
    <property type="entry name" value="Fer4"/>
    <property type="match status" value="1"/>
</dbReference>
<accession>K8P7L9</accession>
<dbReference type="PIRSF" id="PIRSF000361">
    <property type="entry name" value="Frd-NADP+_RD"/>
    <property type="match status" value="1"/>
</dbReference>
<dbReference type="Gene3D" id="3.40.50.80">
    <property type="entry name" value="Nucleotide-binding domain of ferredoxin-NADP reductase (FNR) module"/>
    <property type="match status" value="1"/>
</dbReference>
<dbReference type="Gene3D" id="2.40.30.10">
    <property type="entry name" value="Translation factors"/>
    <property type="match status" value="1"/>
</dbReference>
<dbReference type="InterPro" id="IPR017900">
    <property type="entry name" value="4Fe4S_Fe_S_CS"/>
</dbReference>